<dbReference type="EMBL" id="AZIL01000410">
    <property type="protein sequence ID" value="EWM27781.1"/>
    <property type="molecule type" value="Genomic_DNA"/>
</dbReference>
<reference evidence="2 3" key="1">
    <citation type="journal article" date="2014" name="Mol. Plant">
        <title>Chromosome Scale Genome Assembly and Transcriptome Profiling of Nannochloropsis gaditana in Nitrogen Depletion.</title>
        <authorList>
            <person name="Corteggiani Carpinelli E."/>
            <person name="Telatin A."/>
            <person name="Vitulo N."/>
            <person name="Forcato C."/>
            <person name="D'Angelo M."/>
            <person name="Schiavon R."/>
            <person name="Vezzi A."/>
            <person name="Giacometti G.M."/>
            <person name="Morosinotto T."/>
            <person name="Valle G."/>
        </authorList>
    </citation>
    <scope>NUCLEOTIDE SEQUENCE [LARGE SCALE GENOMIC DNA]</scope>
    <source>
        <strain evidence="2 3">B-31</strain>
    </source>
</reference>
<dbReference type="AlphaFoldDB" id="W7U4C1"/>
<sequence length="356" mass="39671">MAEKQAVLGADGGILPSSSGVSAPPSPLPPPVSLRLDEDVRGGLEVLFRERGRRGRASLTNALCGWKEEEMWAWRWWTCFLMDEEGVGGESGVWGGGGGGCQEAFAEFLREWREERQRRWGKEGDVGGVERDGGGGREEEGEVVVWEVDETEDRLRNRRKLRRRPWASVFFEEGEGGEEWWEEEDVEVAVLLRHLEKGRRLGDLKKGDEEGRDERETRPTSGVEGSEKGKKEEEGAKAVEKANVAPHVSCAPERVMEREGGGGKVLERGTEFVEDGPGRGLWKELVAYQKRSTEKGEEGGEEEEEEGSEETEEEEAGEEEGGKRERKREMEEEGEGVGGGKEQEEVKAKMESHTGI</sequence>
<feature type="compositionally biased region" description="Basic and acidic residues" evidence="1">
    <location>
        <begin position="203"/>
        <end position="218"/>
    </location>
</feature>
<feature type="region of interest" description="Disordered" evidence="1">
    <location>
        <begin position="1"/>
        <end position="31"/>
    </location>
</feature>
<feature type="region of interest" description="Disordered" evidence="1">
    <location>
        <begin position="203"/>
        <end position="356"/>
    </location>
</feature>
<feature type="compositionally biased region" description="Basic and acidic residues" evidence="1">
    <location>
        <begin position="320"/>
        <end position="330"/>
    </location>
</feature>
<dbReference type="Proteomes" id="UP000019335">
    <property type="component" value="Chromosome 6"/>
</dbReference>
<keyword evidence="3" id="KW-1185">Reference proteome</keyword>
<comment type="caution">
    <text evidence="2">The sequence shown here is derived from an EMBL/GenBank/DDBJ whole genome shotgun (WGS) entry which is preliminary data.</text>
</comment>
<protein>
    <submittedName>
        <fullName evidence="2">Uncharacterized protein</fullName>
    </submittedName>
</protein>
<feature type="compositionally biased region" description="Basic and acidic residues" evidence="1">
    <location>
        <begin position="225"/>
        <end position="240"/>
    </location>
</feature>
<feature type="compositionally biased region" description="Basic and acidic residues" evidence="1">
    <location>
        <begin position="341"/>
        <end position="356"/>
    </location>
</feature>
<proteinExistence type="predicted"/>
<gene>
    <name evidence="2" type="ORF">Naga_101837g1</name>
</gene>
<accession>W7U4C1</accession>
<feature type="non-terminal residue" evidence="2">
    <location>
        <position position="356"/>
    </location>
</feature>
<evidence type="ECO:0000313" key="2">
    <source>
        <dbReference type="EMBL" id="EWM27781.1"/>
    </source>
</evidence>
<organism evidence="2 3">
    <name type="scientific">Nannochloropsis gaditana</name>
    <dbReference type="NCBI Taxonomy" id="72520"/>
    <lineage>
        <taxon>Eukaryota</taxon>
        <taxon>Sar</taxon>
        <taxon>Stramenopiles</taxon>
        <taxon>Ochrophyta</taxon>
        <taxon>Eustigmatophyceae</taxon>
        <taxon>Eustigmatales</taxon>
        <taxon>Monodopsidaceae</taxon>
        <taxon>Nannochloropsis</taxon>
    </lineage>
</organism>
<name>W7U4C1_9STRA</name>
<evidence type="ECO:0000256" key="1">
    <source>
        <dbReference type="SAM" id="MobiDB-lite"/>
    </source>
</evidence>
<feature type="compositionally biased region" description="Basic and acidic residues" evidence="1">
    <location>
        <begin position="254"/>
        <end position="271"/>
    </location>
</feature>
<feature type="compositionally biased region" description="Acidic residues" evidence="1">
    <location>
        <begin position="299"/>
        <end position="319"/>
    </location>
</feature>
<evidence type="ECO:0000313" key="3">
    <source>
        <dbReference type="Proteomes" id="UP000019335"/>
    </source>
</evidence>